<feature type="chain" id="PRO_5014184855" evidence="1">
    <location>
        <begin position="25"/>
        <end position="44"/>
    </location>
</feature>
<dbReference type="Proteomes" id="UP000053872">
    <property type="component" value="Unassembled WGS sequence"/>
</dbReference>
<dbReference type="EMBL" id="AKCR02000069">
    <property type="protein sequence ID" value="PKK22028.1"/>
    <property type="molecule type" value="Genomic_DNA"/>
</dbReference>
<evidence type="ECO:0000313" key="3">
    <source>
        <dbReference type="Proteomes" id="UP000053872"/>
    </source>
</evidence>
<evidence type="ECO:0000313" key="2">
    <source>
        <dbReference type="EMBL" id="PKK22028.1"/>
    </source>
</evidence>
<evidence type="ECO:0000256" key="1">
    <source>
        <dbReference type="SAM" id="SignalP"/>
    </source>
</evidence>
<organism evidence="2 3">
    <name type="scientific">Columba livia</name>
    <name type="common">Rock dove</name>
    <dbReference type="NCBI Taxonomy" id="8932"/>
    <lineage>
        <taxon>Eukaryota</taxon>
        <taxon>Metazoa</taxon>
        <taxon>Chordata</taxon>
        <taxon>Craniata</taxon>
        <taxon>Vertebrata</taxon>
        <taxon>Euteleostomi</taxon>
        <taxon>Archelosauria</taxon>
        <taxon>Archosauria</taxon>
        <taxon>Dinosauria</taxon>
        <taxon>Saurischia</taxon>
        <taxon>Theropoda</taxon>
        <taxon>Coelurosauria</taxon>
        <taxon>Aves</taxon>
        <taxon>Neognathae</taxon>
        <taxon>Neoaves</taxon>
        <taxon>Columbimorphae</taxon>
        <taxon>Columbiformes</taxon>
        <taxon>Columbidae</taxon>
        <taxon>Columba</taxon>
    </lineage>
</organism>
<name>A0A2I0LX76_COLLI</name>
<sequence length="44" mass="5071">MTVIRIFILLQKTFILVFKSSTSASSGYETHSGVLKQPNYFCWK</sequence>
<gene>
    <name evidence="2" type="primary">UBE2D1</name>
    <name evidence="2" type="ORF">A306_00011119</name>
</gene>
<proteinExistence type="predicted"/>
<keyword evidence="3" id="KW-1185">Reference proteome</keyword>
<dbReference type="AlphaFoldDB" id="A0A2I0LX76"/>
<keyword evidence="1" id="KW-0732">Signal</keyword>
<comment type="caution">
    <text evidence="2">The sequence shown here is derived from an EMBL/GenBank/DDBJ whole genome shotgun (WGS) entry which is preliminary data.</text>
</comment>
<protein>
    <submittedName>
        <fullName evidence="2">Ubiquitin-conjugating enzyme E2D 1, transcript variant X5</fullName>
    </submittedName>
</protein>
<reference evidence="2 3" key="1">
    <citation type="journal article" date="2013" name="Science">
        <title>Genomic diversity and evolution of the head crest in the rock pigeon.</title>
        <authorList>
            <person name="Shapiro M.D."/>
            <person name="Kronenberg Z."/>
            <person name="Li C."/>
            <person name="Domyan E.T."/>
            <person name="Pan H."/>
            <person name="Campbell M."/>
            <person name="Tan H."/>
            <person name="Huff C.D."/>
            <person name="Hu H."/>
            <person name="Vickrey A.I."/>
            <person name="Nielsen S.C."/>
            <person name="Stringham S.A."/>
            <person name="Hu H."/>
            <person name="Willerslev E."/>
            <person name="Gilbert M.T."/>
            <person name="Yandell M."/>
            <person name="Zhang G."/>
            <person name="Wang J."/>
        </authorList>
    </citation>
    <scope>NUCLEOTIDE SEQUENCE [LARGE SCALE GENOMIC DNA]</scope>
    <source>
        <tissue evidence="2">Blood</tissue>
    </source>
</reference>
<feature type="signal peptide" evidence="1">
    <location>
        <begin position="1"/>
        <end position="24"/>
    </location>
</feature>
<accession>A0A2I0LX76</accession>
<feature type="non-terminal residue" evidence="2">
    <location>
        <position position="44"/>
    </location>
</feature>